<dbReference type="OrthoDB" id="2736282at2"/>
<evidence type="ECO:0008006" key="3">
    <source>
        <dbReference type="Google" id="ProtNLM"/>
    </source>
</evidence>
<dbReference type="AlphaFoldDB" id="A0A377R100"/>
<accession>A0A377R100</accession>
<proteinExistence type="predicted"/>
<dbReference type="RefSeq" id="WP_115308124.1">
    <property type="nucleotide sequence ID" value="NZ_CP091516.1"/>
</dbReference>
<dbReference type="SUPFAM" id="SSF160631">
    <property type="entry name" value="SMI1/KNR4-like"/>
    <property type="match status" value="1"/>
</dbReference>
<dbReference type="EMBL" id="UGJJ01000001">
    <property type="protein sequence ID" value="STR00922.1"/>
    <property type="molecule type" value="Genomic_DNA"/>
</dbReference>
<dbReference type="InterPro" id="IPR037883">
    <property type="entry name" value="Knr4/Smi1-like_sf"/>
</dbReference>
<name>A0A377R100_9NEIS</name>
<evidence type="ECO:0000313" key="2">
    <source>
        <dbReference type="Proteomes" id="UP000254293"/>
    </source>
</evidence>
<gene>
    <name evidence="1" type="ORF">NCTC13336_01146</name>
</gene>
<organism evidence="1 2">
    <name type="scientific">Kingella potus</name>
    <dbReference type="NCBI Taxonomy" id="265175"/>
    <lineage>
        <taxon>Bacteria</taxon>
        <taxon>Pseudomonadati</taxon>
        <taxon>Pseudomonadota</taxon>
        <taxon>Betaproteobacteria</taxon>
        <taxon>Neisseriales</taxon>
        <taxon>Neisseriaceae</taxon>
        <taxon>Kingella</taxon>
    </lineage>
</organism>
<evidence type="ECO:0000313" key="1">
    <source>
        <dbReference type="EMBL" id="STR00922.1"/>
    </source>
</evidence>
<dbReference type="Proteomes" id="UP000254293">
    <property type="component" value="Unassembled WGS sequence"/>
</dbReference>
<protein>
    <recommendedName>
        <fullName evidence="3">SMI1 / KNR4 family</fullName>
    </recommendedName>
</protein>
<keyword evidence="2" id="KW-1185">Reference proteome</keyword>
<sequence length="161" mass="17834">MDLIERIRRFFAENEIGETAGTPDTPQDVADIGQMLNLRPNPLYQKIISEFGPCYLGLELYARHRPDDGVIIQTQWFRQAAQDAGLSGYEHFLAIADNGSGDKILLGADSNELFLFAHDSGEILPLAQEYGCAGTLDGLIGEYLEEEENRNGKEDKDAQAV</sequence>
<reference evidence="1 2" key="1">
    <citation type="submission" date="2018-06" db="EMBL/GenBank/DDBJ databases">
        <authorList>
            <consortium name="Pathogen Informatics"/>
            <person name="Doyle S."/>
        </authorList>
    </citation>
    <scope>NUCLEOTIDE SEQUENCE [LARGE SCALE GENOMIC DNA]</scope>
    <source>
        <strain evidence="1 2">NCTC13336</strain>
    </source>
</reference>